<evidence type="ECO:0000256" key="1">
    <source>
        <dbReference type="SAM" id="Coils"/>
    </source>
</evidence>
<dbReference type="AlphaFoldDB" id="A0A379C4I1"/>
<reference evidence="2 3" key="1">
    <citation type="submission" date="2018-06" db="EMBL/GenBank/DDBJ databases">
        <authorList>
            <consortium name="Pathogen Informatics"/>
            <person name="Doyle S."/>
        </authorList>
    </citation>
    <scope>NUCLEOTIDE SEQUENCE [LARGE SCALE GENOMIC DNA]</scope>
    <source>
        <strain evidence="2 3">NCTC13149</strain>
    </source>
</reference>
<dbReference type="STRING" id="1122949.GCA_000378725_00692"/>
<gene>
    <name evidence="2" type="ORF">NCTC13149_00949</name>
</gene>
<sequence length="77" mass="9083">MNYEDQLNNLKKQLDRAKDLKYKADARLESLKSQRAELLKEIEKEGIKPEDLSMEIEKLEKEIVDLFQKADSMMPKV</sequence>
<protein>
    <recommendedName>
        <fullName evidence="4">Serine--tRNA ligase</fullName>
    </recommendedName>
</protein>
<dbReference type="OrthoDB" id="1707669at2"/>
<organism evidence="2 3">
    <name type="scientific">Peptoniphilus lacrimalis</name>
    <dbReference type="NCBI Taxonomy" id="33031"/>
    <lineage>
        <taxon>Bacteria</taxon>
        <taxon>Bacillati</taxon>
        <taxon>Bacillota</taxon>
        <taxon>Tissierellia</taxon>
        <taxon>Tissierellales</taxon>
        <taxon>Peptoniphilaceae</taxon>
        <taxon>Peptoniphilus</taxon>
    </lineage>
</organism>
<evidence type="ECO:0000313" key="2">
    <source>
        <dbReference type="EMBL" id="SUB57133.1"/>
    </source>
</evidence>
<feature type="coiled-coil region" evidence="1">
    <location>
        <begin position="7"/>
        <end position="48"/>
    </location>
</feature>
<proteinExistence type="predicted"/>
<accession>A0A379C4I1</accession>
<keyword evidence="1" id="KW-0175">Coiled coil</keyword>
<dbReference type="EMBL" id="UGSZ01000001">
    <property type="protein sequence ID" value="SUB57133.1"/>
    <property type="molecule type" value="Genomic_DNA"/>
</dbReference>
<dbReference type="Proteomes" id="UP000255517">
    <property type="component" value="Unassembled WGS sequence"/>
</dbReference>
<evidence type="ECO:0008006" key="4">
    <source>
        <dbReference type="Google" id="ProtNLM"/>
    </source>
</evidence>
<dbReference type="RefSeq" id="WP_004823981.1">
    <property type="nucleotide sequence ID" value="NZ_CAMUOS010000002.1"/>
</dbReference>
<name>A0A379C4I1_9FIRM</name>
<evidence type="ECO:0000313" key="3">
    <source>
        <dbReference type="Proteomes" id="UP000255517"/>
    </source>
</evidence>